<dbReference type="AlphaFoldDB" id="A0A4U0WW29"/>
<accession>A0A4U0WW29</accession>
<keyword evidence="2" id="KW-1185">Reference proteome</keyword>
<dbReference type="EMBL" id="NAJN01000864">
    <property type="protein sequence ID" value="TKA67932.1"/>
    <property type="molecule type" value="Genomic_DNA"/>
</dbReference>
<organism evidence="1 2">
    <name type="scientific">Cryomyces minteri</name>
    <dbReference type="NCBI Taxonomy" id="331657"/>
    <lineage>
        <taxon>Eukaryota</taxon>
        <taxon>Fungi</taxon>
        <taxon>Dikarya</taxon>
        <taxon>Ascomycota</taxon>
        <taxon>Pezizomycotina</taxon>
        <taxon>Dothideomycetes</taxon>
        <taxon>Dothideomycetes incertae sedis</taxon>
        <taxon>Cryomyces</taxon>
    </lineage>
</organism>
<evidence type="ECO:0000313" key="1">
    <source>
        <dbReference type="EMBL" id="TKA67932.1"/>
    </source>
</evidence>
<dbReference type="Gene3D" id="1.20.1090.10">
    <property type="entry name" value="Dehydroquinate synthase-like - alpha domain"/>
    <property type="match status" value="1"/>
</dbReference>
<evidence type="ECO:0000313" key="2">
    <source>
        <dbReference type="Proteomes" id="UP000308768"/>
    </source>
</evidence>
<dbReference type="OrthoDB" id="339764at2759"/>
<comment type="caution">
    <text evidence="1">The sequence shown here is derived from an EMBL/GenBank/DDBJ whole genome shotgun (WGS) entry which is preliminary data.</text>
</comment>
<gene>
    <name evidence="1" type="ORF">B0A49_06681</name>
</gene>
<name>A0A4U0WW29_9PEZI</name>
<proteinExistence type="predicted"/>
<protein>
    <submittedName>
        <fullName evidence="1">Uncharacterized protein</fullName>
    </submittedName>
</protein>
<sequence length="80" mass="8780">MFDTGILPYIGEAQSGDDRKDAESVGNAILELVKTLELSTNLKNYKIGEDQAPKITKLATRQESGPLYDKVIALVHNLYG</sequence>
<reference evidence="1 2" key="1">
    <citation type="submission" date="2017-03" db="EMBL/GenBank/DDBJ databases">
        <title>Genomes of endolithic fungi from Antarctica.</title>
        <authorList>
            <person name="Coleine C."/>
            <person name="Masonjones S."/>
            <person name="Stajich J.E."/>
        </authorList>
    </citation>
    <scope>NUCLEOTIDE SEQUENCE [LARGE SCALE GENOMIC DNA]</scope>
    <source>
        <strain evidence="1 2">CCFEE 5187</strain>
    </source>
</reference>
<dbReference type="SUPFAM" id="SSF56796">
    <property type="entry name" value="Dehydroquinate synthase-like"/>
    <property type="match status" value="1"/>
</dbReference>
<dbReference type="Proteomes" id="UP000308768">
    <property type="component" value="Unassembled WGS sequence"/>
</dbReference>
<dbReference type="STRING" id="331657.A0A4U0WW29"/>